<name>A0A0M0BX26_9ARCH</name>
<evidence type="ECO:0000256" key="1">
    <source>
        <dbReference type="SAM" id="Phobius"/>
    </source>
</evidence>
<organism evidence="2 3">
    <name type="scientific">miscellaneous Crenarchaeota group-1 archaeon SG8-32-1</name>
    <dbReference type="NCBI Taxonomy" id="1685124"/>
    <lineage>
        <taxon>Archaea</taxon>
        <taxon>Candidatus Bathyarchaeota</taxon>
        <taxon>MCG-1</taxon>
    </lineage>
</organism>
<evidence type="ECO:0000313" key="2">
    <source>
        <dbReference type="EMBL" id="KON33173.1"/>
    </source>
</evidence>
<accession>A0A0M0BX26</accession>
<sequence length="245" mass="27791">MKFTKLFLISFTLLLSSIMIVQLGIAQVRTVGVSEGEWFKYGIELDWNYELEESPEDFIFTDFLEGDIITLTIQDVSGTNVTGQFTIHYENGSERILNGSVDLTTGEGDLRNWLISANLNANNPLYETEIDETINQTVSQSYPWGSRQTNQLLYSYNFSSGEDYSSLNLGFYWDQEIGILTELSLEAEMQQNGTLMDGSVSLILTESNQQNIPEFPTIILVLLFILVTLLAIIYEKYTSRNKLAH</sequence>
<feature type="transmembrane region" description="Helical" evidence="1">
    <location>
        <begin position="215"/>
        <end position="234"/>
    </location>
</feature>
<dbReference type="AlphaFoldDB" id="A0A0M0BX26"/>
<keyword evidence="1" id="KW-1133">Transmembrane helix</keyword>
<gene>
    <name evidence="2" type="ORF">AC477_01835</name>
</gene>
<dbReference type="Proteomes" id="UP000037237">
    <property type="component" value="Unassembled WGS sequence"/>
</dbReference>
<keyword evidence="1" id="KW-0812">Transmembrane</keyword>
<dbReference type="EMBL" id="LFWU01000037">
    <property type="protein sequence ID" value="KON33173.1"/>
    <property type="molecule type" value="Genomic_DNA"/>
</dbReference>
<keyword evidence="1" id="KW-0472">Membrane</keyword>
<proteinExistence type="predicted"/>
<evidence type="ECO:0000313" key="3">
    <source>
        <dbReference type="Proteomes" id="UP000037237"/>
    </source>
</evidence>
<comment type="caution">
    <text evidence="2">The sequence shown here is derived from an EMBL/GenBank/DDBJ whole genome shotgun (WGS) entry which is preliminary data.</text>
</comment>
<reference evidence="2 3" key="1">
    <citation type="submission" date="2015-06" db="EMBL/GenBank/DDBJ databases">
        <title>New insights into the roles of widespread benthic archaea in carbon and nitrogen cycling.</title>
        <authorList>
            <person name="Lazar C.S."/>
            <person name="Baker B.J."/>
            <person name="Seitz K.W."/>
            <person name="Hyde A.S."/>
            <person name="Dick G.J."/>
            <person name="Hinrichs K.-U."/>
            <person name="Teske A.P."/>
        </authorList>
    </citation>
    <scope>NUCLEOTIDE SEQUENCE [LARGE SCALE GENOMIC DNA]</scope>
    <source>
        <strain evidence="2">SG8-32-1</strain>
    </source>
</reference>
<protein>
    <submittedName>
        <fullName evidence="2">Uncharacterized protein</fullName>
    </submittedName>
</protein>